<gene>
    <name evidence="1" type="ORF">S12H4_21031</name>
</gene>
<dbReference type="EMBL" id="BARW01010757">
    <property type="protein sequence ID" value="GAI80131.1"/>
    <property type="molecule type" value="Genomic_DNA"/>
</dbReference>
<comment type="caution">
    <text evidence="1">The sequence shown here is derived from an EMBL/GenBank/DDBJ whole genome shotgun (WGS) entry which is preliminary data.</text>
</comment>
<feature type="non-terminal residue" evidence="1">
    <location>
        <position position="1"/>
    </location>
</feature>
<sequence>LKMQIRKTYKGVSPELLYDEIRDFTLKQGLLIGGANGQPANQGTRLYSGFDS</sequence>
<proteinExistence type="predicted"/>
<protein>
    <submittedName>
        <fullName evidence="1">Uncharacterized protein</fullName>
    </submittedName>
</protein>
<name>X1SLW3_9ZZZZ</name>
<organism evidence="1">
    <name type="scientific">marine sediment metagenome</name>
    <dbReference type="NCBI Taxonomy" id="412755"/>
    <lineage>
        <taxon>unclassified sequences</taxon>
        <taxon>metagenomes</taxon>
        <taxon>ecological metagenomes</taxon>
    </lineage>
</organism>
<accession>X1SLW3</accession>
<reference evidence="1" key="1">
    <citation type="journal article" date="2014" name="Front. Microbiol.">
        <title>High frequency of phylogenetically diverse reductive dehalogenase-homologous genes in deep subseafloor sedimentary metagenomes.</title>
        <authorList>
            <person name="Kawai M."/>
            <person name="Futagami T."/>
            <person name="Toyoda A."/>
            <person name="Takaki Y."/>
            <person name="Nishi S."/>
            <person name="Hori S."/>
            <person name="Arai W."/>
            <person name="Tsubouchi T."/>
            <person name="Morono Y."/>
            <person name="Uchiyama I."/>
            <person name="Ito T."/>
            <person name="Fujiyama A."/>
            <person name="Inagaki F."/>
            <person name="Takami H."/>
        </authorList>
    </citation>
    <scope>NUCLEOTIDE SEQUENCE</scope>
    <source>
        <strain evidence="1">Expedition CK06-06</strain>
    </source>
</reference>
<dbReference type="AlphaFoldDB" id="X1SLW3"/>
<evidence type="ECO:0000313" key="1">
    <source>
        <dbReference type="EMBL" id="GAI80131.1"/>
    </source>
</evidence>